<dbReference type="EMBL" id="AZBU02000003">
    <property type="protein sequence ID" value="TKR88728.1"/>
    <property type="molecule type" value="Genomic_DNA"/>
</dbReference>
<organism evidence="3 4">
    <name type="scientific">Steinernema carpocapsae</name>
    <name type="common">Entomopathogenic nematode</name>
    <dbReference type="NCBI Taxonomy" id="34508"/>
    <lineage>
        <taxon>Eukaryota</taxon>
        <taxon>Metazoa</taxon>
        <taxon>Ecdysozoa</taxon>
        <taxon>Nematoda</taxon>
        <taxon>Chromadorea</taxon>
        <taxon>Rhabditida</taxon>
        <taxon>Tylenchina</taxon>
        <taxon>Panagrolaimomorpha</taxon>
        <taxon>Strongyloidoidea</taxon>
        <taxon>Steinernematidae</taxon>
        <taxon>Steinernema</taxon>
    </lineage>
</organism>
<evidence type="ECO:0000313" key="3">
    <source>
        <dbReference type="EMBL" id="TKR88728.1"/>
    </source>
</evidence>
<dbReference type="STRING" id="34508.A0A4U5NYP4"/>
<evidence type="ECO:0000259" key="2">
    <source>
        <dbReference type="Pfam" id="PF23626"/>
    </source>
</evidence>
<dbReference type="Proteomes" id="UP000298663">
    <property type="component" value="Unassembled WGS sequence"/>
</dbReference>
<feature type="chain" id="PRO_5020393327" description="aECM cysteine-cradle domain-containing protein" evidence="1">
    <location>
        <begin position="26"/>
        <end position="146"/>
    </location>
</feature>
<name>A0A4U5NYP4_STECR</name>
<dbReference type="OrthoDB" id="5861617at2759"/>
<feature type="domain" description="aECM cysteine-cradle" evidence="2">
    <location>
        <begin position="97"/>
        <end position="145"/>
    </location>
</feature>
<accession>A0A4U5NYP4</accession>
<dbReference type="PANTHER" id="PTHR37435">
    <property type="entry name" value="PROTEIN CBG14344"/>
    <property type="match status" value="1"/>
</dbReference>
<protein>
    <recommendedName>
        <fullName evidence="2">aECM cysteine-cradle domain-containing protein</fullName>
    </recommendedName>
</protein>
<evidence type="ECO:0000313" key="4">
    <source>
        <dbReference type="Proteomes" id="UP000298663"/>
    </source>
</evidence>
<keyword evidence="4" id="KW-1185">Reference proteome</keyword>
<dbReference type="AlphaFoldDB" id="A0A4U5NYP4"/>
<proteinExistence type="predicted"/>
<keyword evidence="1" id="KW-0732">Signal</keyword>
<dbReference type="PANTHER" id="PTHR37435:SF5">
    <property type="entry name" value="SECRETED PROTEIN"/>
    <property type="match status" value="1"/>
</dbReference>
<feature type="signal peptide" evidence="1">
    <location>
        <begin position="1"/>
        <end position="25"/>
    </location>
</feature>
<dbReference type="Pfam" id="PF23626">
    <property type="entry name" value="CCD_aECM"/>
    <property type="match status" value="1"/>
</dbReference>
<reference evidence="3 4" key="1">
    <citation type="journal article" date="2015" name="Genome Biol.">
        <title>Comparative genomics of Steinernema reveals deeply conserved gene regulatory networks.</title>
        <authorList>
            <person name="Dillman A.R."/>
            <person name="Macchietto M."/>
            <person name="Porter C.F."/>
            <person name="Rogers A."/>
            <person name="Williams B."/>
            <person name="Antoshechkin I."/>
            <person name="Lee M.M."/>
            <person name="Goodwin Z."/>
            <person name="Lu X."/>
            <person name="Lewis E.E."/>
            <person name="Goodrich-Blair H."/>
            <person name="Stock S.P."/>
            <person name="Adams B.J."/>
            <person name="Sternberg P.W."/>
            <person name="Mortazavi A."/>
        </authorList>
    </citation>
    <scope>NUCLEOTIDE SEQUENCE [LARGE SCALE GENOMIC DNA]</scope>
    <source>
        <strain evidence="3 4">ALL</strain>
    </source>
</reference>
<evidence type="ECO:0000256" key="1">
    <source>
        <dbReference type="SAM" id="SignalP"/>
    </source>
</evidence>
<sequence length="146" mass="16517">MQPCRQSSLLLIASCWVLWVGPVKSLRRIHVKMTAPTTETLLPFQDDNSVDSFAAESFHAVRIGSAGRTQMFPRRFVKKLSSTAPTTTEATSSLEPMRCEEISEMAIKYGIQDIRGFAKQNCFLIRMYMPHVTCDQINVFVDFCFG</sequence>
<dbReference type="InterPro" id="IPR055352">
    <property type="entry name" value="CCD_aECM"/>
</dbReference>
<gene>
    <name evidence="3" type="ORF">L596_012928</name>
</gene>
<reference evidence="3 4" key="2">
    <citation type="journal article" date="2019" name="G3 (Bethesda)">
        <title>Hybrid Assembly of the Genome of the Entomopathogenic Nematode Steinernema carpocapsae Identifies the X-Chromosome.</title>
        <authorList>
            <person name="Serra L."/>
            <person name="Macchietto M."/>
            <person name="Macias-Munoz A."/>
            <person name="McGill C.J."/>
            <person name="Rodriguez I.M."/>
            <person name="Rodriguez B."/>
            <person name="Murad R."/>
            <person name="Mortazavi A."/>
        </authorList>
    </citation>
    <scope>NUCLEOTIDE SEQUENCE [LARGE SCALE GENOMIC DNA]</scope>
    <source>
        <strain evidence="3 4">ALL</strain>
    </source>
</reference>
<comment type="caution">
    <text evidence="3">The sequence shown here is derived from an EMBL/GenBank/DDBJ whole genome shotgun (WGS) entry which is preliminary data.</text>
</comment>